<dbReference type="AlphaFoldDB" id="A0A6H5I0U3"/>
<dbReference type="InterPro" id="IPR043128">
    <property type="entry name" value="Rev_trsase/Diguanyl_cyclase"/>
</dbReference>
<name>A0A6H5I0U3_9HYME</name>
<organism evidence="1 2">
    <name type="scientific">Trichogramma brassicae</name>
    <dbReference type="NCBI Taxonomy" id="86971"/>
    <lineage>
        <taxon>Eukaryota</taxon>
        <taxon>Metazoa</taxon>
        <taxon>Ecdysozoa</taxon>
        <taxon>Arthropoda</taxon>
        <taxon>Hexapoda</taxon>
        <taxon>Insecta</taxon>
        <taxon>Pterygota</taxon>
        <taxon>Neoptera</taxon>
        <taxon>Endopterygota</taxon>
        <taxon>Hymenoptera</taxon>
        <taxon>Apocrita</taxon>
        <taxon>Proctotrupomorpha</taxon>
        <taxon>Chalcidoidea</taxon>
        <taxon>Trichogrammatidae</taxon>
        <taxon>Trichogramma</taxon>
    </lineage>
</organism>
<dbReference type="InterPro" id="IPR043502">
    <property type="entry name" value="DNA/RNA_pol_sf"/>
</dbReference>
<sequence>MSFKCLLKATTMEKENRRPVSVRRELLKPSGATRASARPAALASRTRMLASIKALDAPPSEVDMIDKFSRHFDYETQNAIIAQRLRRVDELIEFLDRLYNVGKLNHEKQPERSPFARREPYYTRAPESHKSRIVFYQGRHIHDAKKYHRDFRRDNTRNYQSNRPAMYTKSIFTRPKKSSHTTTTLSRFQISKGRETNRGYVSAALNRAAETILRDMRGSVIAFVDDWLVVSSTMEQHLLDLDELFNSYIRRERNGKFRQVRATKKRDKIRRFRTHTRRNSGRRAEDGSIMNFSGAQNTDASQRFFGYGKFQRTFHSETRRSCSLLIKLTKKGEPWKWAKAKLEDVATLGSRSQHEKTLIPLVCAVRPRCVQNPSSADAFHRAQFDRHRRLTWSHCWDDDEPS</sequence>
<proteinExistence type="predicted"/>
<evidence type="ECO:0008006" key="3">
    <source>
        <dbReference type="Google" id="ProtNLM"/>
    </source>
</evidence>
<evidence type="ECO:0000313" key="1">
    <source>
        <dbReference type="EMBL" id="CAB0028841.1"/>
    </source>
</evidence>
<dbReference type="EMBL" id="CADCXV010000204">
    <property type="protein sequence ID" value="CAB0028841.1"/>
    <property type="molecule type" value="Genomic_DNA"/>
</dbReference>
<reference evidence="1 2" key="1">
    <citation type="submission" date="2020-02" db="EMBL/GenBank/DDBJ databases">
        <authorList>
            <person name="Ferguson B K."/>
        </authorList>
    </citation>
    <scope>NUCLEOTIDE SEQUENCE [LARGE SCALE GENOMIC DNA]</scope>
</reference>
<gene>
    <name evidence="1" type="ORF">TBRA_LOCUS959</name>
</gene>
<dbReference type="Proteomes" id="UP000479190">
    <property type="component" value="Unassembled WGS sequence"/>
</dbReference>
<keyword evidence="2" id="KW-1185">Reference proteome</keyword>
<evidence type="ECO:0000313" key="2">
    <source>
        <dbReference type="Proteomes" id="UP000479190"/>
    </source>
</evidence>
<dbReference type="GO" id="GO:0071897">
    <property type="term" value="P:DNA biosynthetic process"/>
    <property type="evidence" value="ECO:0007669"/>
    <property type="project" value="UniProtKB-ARBA"/>
</dbReference>
<accession>A0A6H5I0U3</accession>
<protein>
    <recommendedName>
        <fullName evidence="3">Reverse transcriptase domain-containing protein</fullName>
    </recommendedName>
</protein>
<dbReference type="Gene3D" id="3.30.70.270">
    <property type="match status" value="1"/>
</dbReference>
<dbReference type="SUPFAM" id="SSF56672">
    <property type="entry name" value="DNA/RNA polymerases"/>
    <property type="match status" value="1"/>
</dbReference>